<evidence type="ECO:0000313" key="2">
    <source>
        <dbReference type="Proteomes" id="UP001576780"/>
    </source>
</evidence>
<dbReference type="RefSeq" id="WP_413277939.1">
    <property type="nucleotide sequence ID" value="NZ_JBHFNT010000115.1"/>
</dbReference>
<evidence type="ECO:0008006" key="3">
    <source>
        <dbReference type="Google" id="ProtNLM"/>
    </source>
</evidence>
<proteinExistence type="predicted"/>
<keyword evidence="2" id="KW-1185">Reference proteome</keyword>
<reference evidence="1 2" key="1">
    <citation type="submission" date="2024-09" db="EMBL/GenBank/DDBJ databases">
        <title>Floridaenema gen nov. (Aerosakkonemataceae, Aerosakkonematales ord. nov., Cyanobacteria) from benthic tropical and subtropical fresh waters, with the description of four new species.</title>
        <authorList>
            <person name="Moretto J.A."/>
            <person name="Berthold D.E."/>
            <person name="Lefler F.W."/>
            <person name="Huang I.-S."/>
            <person name="Laughinghouse H. IV."/>
        </authorList>
    </citation>
    <scope>NUCLEOTIDE SEQUENCE [LARGE SCALE GENOMIC DNA]</scope>
    <source>
        <strain evidence="1 2">BLCC-F167</strain>
    </source>
</reference>
<sequence>MHDLYNLIEKIKKAPSMYLGRRSIICLQAFLSGYSVAKYGLGEEPTQQEHDFMEFPEWIRKKFNVQTSQSWANIILFYSEDESKALDEFFRLLDEFINRNSSADALGEDGLDIVRKEEIVRSS</sequence>
<dbReference type="EMBL" id="JBHFNT010000115">
    <property type="protein sequence ID" value="MFB2835526.1"/>
    <property type="molecule type" value="Genomic_DNA"/>
</dbReference>
<gene>
    <name evidence="1" type="ORF">ACE1CA_13420</name>
</gene>
<accession>A0ABV4WKQ6</accession>
<name>A0ABV4WKQ6_9CYAN</name>
<protein>
    <recommendedName>
        <fullName evidence="3">LAGLIDADG homing endonuclease</fullName>
    </recommendedName>
</protein>
<comment type="caution">
    <text evidence="1">The sequence shown here is derived from an EMBL/GenBank/DDBJ whole genome shotgun (WGS) entry which is preliminary data.</text>
</comment>
<evidence type="ECO:0000313" key="1">
    <source>
        <dbReference type="EMBL" id="MFB2835526.1"/>
    </source>
</evidence>
<organism evidence="1 2">
    <name type="scientific">Floridaenema evergladense BLCC-F167</name>
    <dbReference type="NCBI Taxonomy" id="3153639"/>
    <lineage>
        <taxon>Bacteria</taxon>
        <taxon>Bacillati</taxon>
        <taxon>Cyanobacteriota</taxon>
        <taxon>Cyanophyceae</taxon>
        <taxon>Oscillatoriophycideae</taxon>
        <taxon>Aerosakkonematales</taxon>
        <taxon>Aerosakkonemataceae</taxon>
        <taxon>Floridanema</taxon>
        <taxon>Floridanema evergladense</taxon>
    </lineage>
</organism>
<dbReference type="Proteomes" id="UP001576780">
    <property type="component" value="Unassembled WGS sequence"/>
</dbReference>